<dbReference type="EMBL" id="HACG01051441">
    <property type="protein sequence ID" value="CEK98312.1"/>
    <property type="molecule type" value="Transcribed_RNA"/>
</dbReference>
<reference evidence="6" key="1">
    <citation type="submission" date="2014-12" db="EMBL/GenBank/DDBJ databases">
        <title>Insight into the proteome of Arion vulgaris.</title>
        <authorList>
            <person name="Aradska J."/>
            <person name="Bulat T."/>
            <person name="Smidak R."/>
            <person name="Sarate P."/>
            <person name="Gangsoo J."/>
            <person name="Sialana F."/>
            <person name="Bilban M."/>
            <person name="Lubec G."/>
        </authorList>
    </citation>
    <scope>NUCLEOTIDE SEQUENCE</scope>
    <source>
        <tissue evidence="6">Skin</tissue>
    </source>
</reference>
<organism evidence="6">
    <name type="scientific">Arion vulgaris</name>
    <dbReference type="NCBI Taxonomy" id="1028688"/>
    <lineage>
        <taxon>Eukaryota</taxon>
        <taxon>Metazoa</taxon>
        <taxon>Spiralia</taxon>
        <taxon>Lophotrochozoa</taxon>
        <taxon>Mollusca</taxon>
        <taxon>Gastropoda</taxon>
        <taxon>Heterobranchia</taxon>
        <taxon>Euthyneura</taxon>
        <taxon>Panpulmonata</taxon>
        <taxon>Eupulmonata</taxon>
        <taxon>Stylommatophora</taxon>
        <taxon>Helicina</taxon>
        <taxon>Arionoidea</taxon>
        <taxon>Arionidae</taxon>
        <taxon>Arion</taxon>
    </lineage>
</organism>
<gene>
    <name evidence="6" type="primary">ORF218374</name>
</gene>
<evidence type="ECO:0000256" key="5">
    <source>
        <dbReference type="SAM" id="MobiDB-lite"/>
    </source>
</evidence>
<dbReference type="InterPro" id="IPR028082">
    <property type="entry name" value="Peripla_BP_I"/>
</dbReference>
<evidence type="ECO:0000256" key="4">
    <source>
        <dbReference type="ARBA" id="ARBA00023224"/>
    </source>
</evidence>
<dbReference type="GO" id="GO:0007214">
    <property type="term" value="P:gamma-aminobutyric acid signaling pathway"/>
    <property type="evidence" value="ECO:0007669"/>
    <property type="project" value="TreeGrafter"/>
</dbReference>
<evidence type="ECO:0000313" key="6">
    <source>
        <dbReference type="EMBL" id="CEK98312.1"/>
    </source>
</evidence>
<keyword evidence="2" id="KW-0675">Receptor</keyword>
<dbReference type="GO" id="GO:0038039">
    <property type="term" value="C:G protein-coupled receptor heterodimeric complex"/>
    <property type="evidence" value="ECO:0007669"/>
    <property type="project" value="TreeGrafter"/>
</dbReference>
<dbReference type="PANTHER" id="PTHR10519:SF74">
    <property type="entry name" value="GAMMA-AMINOBUTYRIC ACID TYPE B RECEPTOR SUBUNIT 2"/>
    <property type="match status" value="1"/>
</dbReference>
<feature type="region of interest" description="Disordered" evidence="5">
    <location>
        <begin position="58"/>
        <end position="78"/>
    </location>
</feature>
<protein>
    <submittedName>
        <fullName evidence="6">Uncharacterized protein</fullName>
    </submittedName>
</protein>
<evidence type="ECO:0000256" key="1">
    <source>
        <dbReference type="ARBA" id="ARBA00023040"/>
    </source>
</evidence>
<keyword evidence="1" id="KW-0297">G-protein coupled receptor</keyword>
<name>A0A0B7BZE3_9EUPU</name>
<keyword evidence="4" id="KW-0807">Transducer</keyword>
<feature type="non-terminal residue" evidence="6">
    <location>
        <position position="1"/>
    </location>
</feature>
<keyword evidence="3" id="KW-0325">Glycoprotein</keyword>
<dbReference type="AlphaFoldDB" id="A0A0B7BZE3"/>
<proteinExistence type="predicted"/>
<dbReference type="PANTHER" id="PTHR10519">
    <property type="entry name" value="GABA-B RECEPTOR"/>
    <property type="match status" value="1"/>
</dbReference>
<sequence length="78" mass="8864">VLNETSFMGVTGRVQFQNGDRVGSMTILQMQYGKMVKVGEYHALTDILNLTKGEQIKWRDGKPPVDRSIKTEELRHVS</sequence>
<feature type="non-terminal residue" evidence="6">
    <location>
        <position position="78"/>
    </location>
</feature>
<evidence type="ECO:0000256" key="3">
    <source>
        <dbReference type="ARBA" id="ARBA00023180"/>
    </source>
</evidence>
<dbReference type="SUPFAM" id="SSF53822">
    <property type="entry name" value="Periplasmic binding protein-like I"/>
    <property type="match status" value="1"/>
</dbReference>
<evidence type="ECO:0000256" key="2">
    <source>
        <dbReference type="ARBA" id="ARBA00023170"/>
    </source>
</evidence>
<dbReference type="GO" id="GO:0004965">
    <property type="term" value="F:G protein-coupled GABA receptor activity"/>
    <property type="evidence" value="ECO:0007669"/>
    <property type="project" value="InterPro"/>
</dbReference>
<accession>A0A0B7BZE3</accession>
<dbReference type="InterPro" id="IPR002455">
    <property type="entry name" value="GPCR3_GABA-B"/>
</dbReference>
<dbReference type="Gene3D" id="3.40.50.2300">
    <property type="match status" value="2"/>
</dbReference>